<dbReference type="AlphaFoldDB" id="A0A4U1JJC1"/>
<comment type="caution">
    <text evidence="1">The sequence shown here is derived from an EMBL/GenBank/DDBJ whole genome shotgun (WGS) entry which is preliminary data.</text>
</comment>
<proteinExistence type="predicted"/>
<dbReference type="Proteomes" id="UP000309215">
    <property type="component" value="Unassembled WGS sequence"/>
</dbReference>
<evidence type="ECO:0000313" key="2">
    <source>
        <dbReference type="Proteomes" id="UP000309215"/>
    </source>
</evidence>
<gene>
    <name evidence="1" type="ORF">E8A74_03410</name>
</gene>
<dbReference type="Pfam" id="PF14412">
    <property type="entry name" value="AHH"/>
    <property type="match status" value="1"/>
</dbReference>
<dbReference type="InterPro" id="IPR032871">
    <property type="entry name" value="AHH_dom_containing"/>
</dbReference>
<sequence>MGKAIGEIGIGLVQMALGVGGSFVGGGMSTTGGGAIVGVPIAVASAGMLVNGYAAVGVGIDGFGQAWSEGSGSPSWAPTLLARRGGPSSDALGRALEKAGHARPPGAAVHHIVAGNAPAAQRARDILAKFGIGMDDAANGVFLPATRAAPNPTGAAVHSTLHTNTYYQTVNQMLDTAKTQAEAEAILQDIRNILLSGGF</sequence>
<organism evidence="1 2">
    <name type="scientific">Polyangium fumosum</name>
    <dbReference type="NCBI Taxonomy" id="889272"/>
    <lineage>
        <taxon>Bacteria</taxon>
        <taxon>Pseudomonadati</taxon>
        <taxon>Myxococcota</taxon>
        <taxon>Polyangia</taxon>
        <taxon>Polyangiales</taxon>
        <taxon>Polyangiaceae</taxon>
        <taxon>Polyangium</taxon>
    </lineage>
</organism>
<keyword evidence="2" id="KW-1185">Reference proteome</keyword>
<protein>
    <submittedName>
        <fullName evidence="1">Uncharacterized protein</fullName>
    </submittedName>
</protein>
<reference evidence="1 2" key="1">
    <citation type="submission" date="2019-04" db="EMBL/GenBank/DDBJ databases">
        <authorList>
            <person name="Li Y."/>
            <person name="Wang J."/>
        </authorList>
    </citation>
    <scope>NUCLEOTIDE SEQUENCE [LARGE SCALE GENOMIC DNA]</scope>
    <source>
        <strain evidence="1 2">DSM 14668</strain>
    </source>
</reference>
<dbReference type="EMBL" id="SSMQ01000002">
    <property type="protein sequence ID" value="TKD12807.1"/>
    <property type="molecule type" value="Genomic_DNA"/>
</dbReference>
<evidence type="ECO:0000313" key="1">
    <source>
        <dbReference type="EMBL" id="TKD12807.1"/>
    </source>
</evidence>
<accession>A0A4U1JJC1</accession>
<dbReference type="OrthoDB" id="5889044at2"/>
<name>A0A4U1JJC1_9BACT</name>
<dbReference type="RefSeq" id="WP_136927445.1">
    <property type="nucleotide sequence ID" value="NZ_SSMQ01000002.1"/>
</dbReference>